<evidence type="ECO:0000259" key="3">
    <source>
        <dbReference type="Pfam" id="PF13439"/>
    </source>
</evidence>
<sequence length="408" mass="42922">MPATYGFLSTYPPTQCGLATFNAALATHLVAEPNSGSGSGSGSGVVRLLAGDDTSGGIALDRSAPRVVHTWHTDRPGGWVAAATALNRFDVAIIQHEYGIYPGDAGAEILPVLRALRIPAIVVLHTVLTQPDQLQRTVLEEIAGTADAVVTMTDTARTRLVGRYDVDARKVTVIPHGAASHHAVTPGSTGDERPHLLTWGLLGPGKGIEWAIRALAFLDDIEPRPIYTVAGRTHPKVLEQQGDQYRDSLRALAEERGVADCVRWSDVYLKPDDLSRLICSADAVVLPYDSTEQVTSGVLIEAVAAGIPVVATEFPHAVELLADGPGLLVPHQDPEAMAMAIRRVLAEPGLPGRLTGLAGGPTLRWPAVAARYQALAARLLADRRPRAAGPIAASSLKTGPVSAGTISA</sequence>
<dbReference type="Pfam" id="PF13692">
    <property type="entry name" value="Glyco_trans_1_4"/>
    <property type="match status" value="1"/>
</dbReference>
<dbReference type="AlphaFoldDB" id="I0HFL1"/>
<reference evidence="4 5" key="1">
    <citation type="submission" date="2012-02" db="EMBL/GenBank/DDBJ databases">
        <title>Complete genome sequence of Actinoplanes missouriensis 431 (= NBRC 102363).</title>
        <authorList>
            <person name="Ohnishi Y."/>
            <person name="Ishikawa J."/>
            <person name="Sekine M."/>
            <person name="Hosoyama A."/>
            <person name="Harada T."/>
            <person name="Narita H."/>
            <person name="Hata T."/>
            <person name="Konno Y."/>
            <person name="Tutikane K."/>
            <person name="Fujita N."/>
            <person name="Horinouchi S."/>
            <person name="Hayakawa M."/>
        </authorList>
    </citation>
    <scope>NUCLEOTIDE SEQUENCE [LARGE SCALE GENOMIC DNA]</scope>
    <source>
        <strain evidence="5">ATCC 14538 / DSM 43046 / CBS 188.64 / JCM 3121 / NBRC 102363 / NCIMB 12654 / NRRL B-3342 / UNCC 431</strain>
    </source>
</reference>
<evidence type="ECO:0000256" key="2">
    <source>
        <dbReference type="ARBA" id="ARBA00022679"/>
    </source>
</evidence>
<dbReference type="HOGENOM" id="CLU_009583_14_4_11"/>
<proteinExistence type="predicted"/>
<gene>
    <name evidence="4" type="ordered locus">AMIS_65780</name>
</gene>
<organism evidence="4 5">
    <name type="scientific">Actinoplanes missouriensis (strain ATCC 14538 / DSM 43046 / CBS 188.64 / JCM 3121 / NBRC 102363 / NCIMB 12654 / NRRL B-3342 / UNCC 431)</name>
    <dbReference type="NCBI Taxonomy" id="512565"/>
    <lineage>
        <taxon>Bacteria</taxon>
        <taxon>Bacillati</taxon>
        <taxon>Actinomycetota</taxon>
        <taxon>Actinomycetes</taxon>
        <taxon>Micromonosporales</taxon>
        <taxon>Micromonosporaceae</taxon>
        <taxon>Actinoplanes</taxon>
    </lineage>
</organism>
<dbReference type="GO" id="GO:0016757">
    <property type="term" value="F:glycosyltransferase activity"/>
    <property type="evidence" value="ECO:0007669"/>
    <property type="project" value="UniProtKB-KW"/>
</dbReference>
<dbReference type="STRING" id="512565.AMIS_65780"/>
<dbReference type="PANTHER" id="PTHR12526">
    <property type="entry name" value="GLYCOSYLTRANSFERASE"/>
    <property type="match status" value="1"/>
</dbReference>
<dbReference type="eggNOG" id="COG0438">
    <property type="taxonomic scope" value="Bacteria"/>
</dbReference>
<dbReference type="PANTHER" id="PTHR12526:SF572">
    <property type="entry name" value="BLL5144 PROTEIN"/>
    <property type="match status" value="1"/>
</dbReference>
<dbReference type="Proteomes" id="UP000007882">
    <property type="component" value="Chromosome"/>
</dbReference>
<keyword evidence="1" id="KW-0328">Glycosyltransferase</keyword>
<feature type="domain" description="Glycosyltransferase subfamily 4-like N-terminal" evidence="3">
    <location>
        <begin position="76"/>
        <end position="177"/>
    </location>
</feature>
<keyword evidence="5" id="KW-1185">Reference proteome</keyword>
<dbReference type="Gene3D" id="3.40.50.2000">
    <property type="entry name" value="Glycogen Phosphorylase B"/>
    <property type="match status" value="2"/>
</dbReference>
<dbReference type="PATRIC" id="fig|512565.3.peg.6580"/>
<name>I0HFL1_ACTM4</name>
<dbReference type="OrthoDB" id="9765330at2"/>
<dbReference type="InterPro" id="IPR028098">
    <property type="entry name" value="Glyco_trans_4-like_N"/>
</dbReference>
<accession>I0HFL1</accession>
<evidence type="ECO:0000313" key="4">
    <source>
        <dbReference type="EMBL" id="BAL91798.1"/>
    </source>
</evidence>
<dbReference type="KEGG" id="ams:AMIS_65780"/>
<dbReference type="EMBL" id="AP012319">
    <property type="protein sequence ID" value="BAL91798.1"/>
    <property type="molecule type" value="Genomic_DNA"/>
</dbReference>
<dbReference type="Pfam" id="PF13439">
    <property type="entry name" value="Glyco_transf_4"/>
    <property type="match status" value="1"/>
</dbReference>
<dbReference type="RefSeq" id="WP_014446683.1">
    <property type="nucleotide sequence ID" value="NC_017093.1"/>
</dbReference>
<evidence type="ECO:0000256" key="1">
    <source>
        <dbReference type="ARBA" id="ARBA00022676"/>
    </source>
</evidence>
<evidence type="ECO:0000313" key="5">
    <source>
        <dbReference type="Proteomes" id="UP000007882"/>
    </source>
</evidence>
<keyword evidence="2 4" id="KW-0808">Transferase</keyword>
<dbReference type="SUPFAM" id="SSF53756">
    <property type="entry name" value="UDP-Glycosyltransferase/glycogen phosphorylase"/>
    <property type="match status" value="1"/>
</dbReference>
<protein>
    <submittedName>
        <fullName evidence="4">Putative glycosyltransferase</fullName>
    </submittedName>
</protein>